<proteinExistence type="inferred from homology"/>
<gene>
    <name evidence="8" type="ORF">HID58_046732</name>
</gene>
<evidence type="ECO:0000256" key="4">
    <source>
        <dbReference type="ARBA" id="ARBA00022798"/>
    </source>
</evidence>
<keyword evidence="5" id="KW-0378">Hydrolase</keyword>
<dbReference type="PROSITE" id="PS51704">
    <property type="entry name" value="GP_PDE"/>
    <property type="match status" value="1"/>
</dbReference>
<keyword evidence="9" id="KW-1185">Reference proteome</keyword>
<evidence type="ECO:0000313" key="8">
    <source>
        <dbReference type="EMBL" id="KAH0897164.1"/>
    </source>
</evidence>
<evidence type="ECO:0000256" key="3">
    <source>
        <dbReference type="ARBA" id="ARBA00022729"/>
    </source>
</evidence>
<comment type="caution">
    <text evidence="8">The sequence shown here is derived from an EMBL/GenBank/DDBJ whole genome shotgun (WGS) entry which is preliminary data.</text>
</comment>
<evidence type="ECO:0000256" key="2">
    <source>
        <dbReference type="ARBA" id="ARBA00012247"/>
    </source>
</evidence>
<dbReference type="EMBL" id="JAGKQM010000012">
    <property type="protein sequence ID" value="KAH0897164.1"/>
    <property type="molecule type" value="Genomic_DNA"/>
</dbReference>
<dbReference type="SUPFAM" id="SSF51695">
    <property type="entry name" value="PLC-like phosphodiesterases"/>
    <property type="match status" value="1"/>
</dbReference>
<dbReference type="Gene3D" id="3.20.20.190">
    <property type="entry name" value="Phosphatidylinositol (PI) phosphodiesterase"/>
    <property type="match status" value="1"/>
</dbReference>
<dbReference type="InterPro" id="IPR017946">
    <property type="entry name" value="PLC-like_Pdiesterase_TIM-brl"/>
</dbReference>
<evidence type="ECO:0000256" key="5">
    <source>
        <dbReference type="ARBA" id="ARBA00022801"/>
    </source>
</evidence>
<feature type="non-terminal residue" evidence="8">
    <location>
        <position position="1"/>
    </location>
</feature>
<evidence type="ECO:0000256" key="1">
    <source>
        <dbReference type="ARBA" id="ARBA00007277"/>
    </source>
</evidence>
<protein>
    <recommendedName>
        <fullName evidence="2">glycerophosphodiester phosphodiesterase</fullName>
        <ecNumber evidence="2">3.1.4.46</ecNumber>
    </recommendedName>
</protein>
<accession>A0ABQ8AXD2</accession>
<organism evidence="8 9">
    <name type="scientific">Brassica napus</name>
    <name type="common">Rape</name>
    <dbReference type="NCBI Taxonomy" id="3708"/>
    <lineage>
        <taxon>Eukaryota</taxon>
        <taxon>Viridiplantae</taxon>
        <taxon>Streptophyta</taxon>
        <taxon>Embryophyta</taxon>
        <taxon>Tracheophyta</taxon>
        <taxon>Spermatophyta</taxon>
        <taxon>Magnoliopsida</taxon>
        <taxon>eudicotyledons</taxon>
        <taxon>Gunneridae</taxon>
        <taxon>Pentapetalae</taxon>
        <taxon>rosids</taxon>
        <taxon>malvids</taxon>
        <taxon>Brassicales</taxon>
        <taxon>Brassicaceae</taxon>
        <taxon>Brassiceae</taxon>
        <taxon>Brassica</taxon>
    </lineage>
</organism>
<comment type="catalytic activity">
    <reaction evidence="6">
        <text>a sn-glycero-3-phosphodiester + H2O = an alcohol + sn-glycerol 3-phosphate + H(+)</text>
        <dbReference type="Rhea" id="RHEA:12969"/>
        <dbReference type="ChEBI" id="CHEBI:15377"/>
        <dbReference type="ChEBI" id="CHEBI:15378"/>
        <dbReference type="ChEBI" id="CHEBI:30879"/>
        <dbReference type="ChEBI" id="CHEBI:57597"/>
        <dbReference type="ChEBI" id="CHEBI:83408"/>
        <dbReference type="EC" id="3.1.4.46"/>
    </reaction>
</comment>
<dbReference type="EC" id="3.1.4.46" evidence="2"/>
<evidence type="ECO:0000313" key="9">
    <source>
        <dbReference type="Proteomes" id="UP000824890"/>
    </source>
</evidence>
<dbReference type="Proteomes" id="UP000824890">
    <property type="component" value="Unassembled WGS sequence"/>
</dbReference>
<sequence>ATLFYLWLVRTKKLPVTSRSGNPTMRASTVLLCSVVLIQLFAAQSDAPLVIARGGFSGLFPDSSIDAYSFAMPDKCSRCCSMLTKDGRGVCFPDLKLNNASNIGDLFPNRQKILPG</sequence>
<comment type="similarity">
    <text evidence="1">Belongs to the glycerophosphoryl diester phosphodiesterase family.</text>
</comment>
<dbReference type="PANTHER" id="PTHR43620:SF7">
    <property type="entry name" value="GLYCEROPHOSPHODIESTER PHOSPHODIESTERASE GDPD5-RELATED"/>
    <property type="match status" value="1"/>
</dbReference>
<dbReference type="InterPro" id="IPR030395">
    <property type="entry name" value="GP_PDE_dom"/>
</dbReference>
<feature type="domain" description="GP-PDE" evidence="7">
    <location>
        <begin position="48"/>
        <end position="116"/>
    </location>
</feature>
<evidence type="ECO:0000259" key="7">
    <source>
        <dbReference type="PROSITE" id="PS51704"/>
    </source>
</evidence>
<reference evidence="8 9" key="1">
    <citation type="submission" date="2021-05" db="EMBL/GenBank/DDBJ databases">
        <title>Genome Assembly of Synthetic Allotetraploid Brassica napus Reveals Homoeologous Exchanges between Subgenomes.</title>
        <authorList>
            <person name="Davis J.T."/>
        </authorList>
    </citation>
    <scope>NUCLEOTIDE SEQUENCE [LARGE SCALE GENOMIC DNA]</scope>
    <source>
        <strain evidence="9">cv. Da-Ae</strain>
        <tissue evidence="8">Seedling</tissue>
    </source>
</reference>
<evidence type="ECO:0000256" key="6">
    <source>
        <dbReference type="ARBA" id="ARBA00047512"/>
    </source>
</evidence>
<name>A0ABQ8AXD2_BRANA</name>
<dbReference type="PANTHER" id="PTHR43620">
    <property type="entry name" value="GLYCEROPHOSPHORYL DIESTER PHOSPHODIESTERASE"/>
    <property type="match status" value="1"/>
</dbReference>
<keyword evidence="4" id="KW-0319">Glycerol metabolism</keyword>
<keyword evidence="3" id="KW-0732">Signal</keyword>